<comment type="similarity">
    <text evidence="1">Belongs to the AHA1 family.</text>
</comment>
<dbReference type="AlphaFoldDB" id="A0AAC9LNW3"/>
<protein>
    <submittedName>
        <fullName evidence="3">ATPase</fullName>
    </submittedName>
</protein>
<evidence type="ECO:0000313" key="4">
    <source>
        <dbReference type="Proteomes" id="UP000187506"/>
    </source>
</evidence>
<reference evidence="3 4" key="1">
    <citation type="submission" date="2017-01" db="EMBL/GenBank/DDBJ databases">
        <title>Complete genome of Lacinutrix venerupis DOK2-8 isolated from seawater in Dokdo.</title>
        <authorList>
            <person name="Chi W.-J."/>
            <person name="Kim J.H."/>
        </authorList>
    </citation>
    <scope>NUCLEOTIDE SEQUENCE [LARGE SCALE GENOMIC DNA]</scope>
    <source>
        <strain evidence="3 4">DOK2-8</strain>
    </source>
</reference>
<gene>
    <name evidence="3" type="ORF">BWR22_11190</name>
</gene>
<evidence type="ECO:0000259" key="2">
    <source>
        <dbReference type="Pfam" id="PF08327"/>
    </source>
</evidence>
<evidence type="ECO:0000313" key="3">
    <source>
        <dbReference type="EMBL" id="APY00852.1"/>
    </source>
</evidence>
<organism evidence="3 4">
    <name type="scientific">Lacinutrix venerupis</name>
    <dbReference type="NCBI Taxonomy" id="1486034"/>
    <lineage>
        <taxon>Bacteria</taxon>
        <taxon>Pseudomonadati</taxon>
        <taxon>Bacteroidota</taxon>
        <taxon>Flavobacteriia</taxon>
        <taxon>Flavobacteriales</taxon>
        <taxon>Flavobacteriaceae</taxon>
        <taxon>Lacinutrix</taxon>
    </lineage>
</organism>
<keyword evidence="4" id="KW-1185">Reference proteome</keyword>
<name>A0AAC9LNW3_9FLAO</name>
<dbReference type="InterPro" id="IPR023393">
    <property type="entry name" value="START-like_dom_sf"/>
</dbReference>
<dbReference type="KEGG" id="lvn:BWR22_11190"/>
<dbReference type="RefSeq" id="WP_076733756.1">
    <property type="nucleotide sequence ID" value="NZ_CP019352.1"/>
</dbReference>
<evidence type="ECO:0000256" key="1">
    <source>
        <dbReference type="ARBA" id="ARBA00006817"/>
    </source>
</evidence>
<dbReference type="EMBL" id="CP019352">
    <property type="protein sequence ID" value="APY00852.1"/>
    <property type="molecule type" value="Genomic_DNA"/>
</dbReference>
<proteinExistence type="inferred from homology"/>
<dbReference type="Proteomes" id="UP000187506">
    <property type="component" value="Chromosome"/>
</dbReference>
<accession>A0AAC9LNW3</accession>
<sequence>MENQQQPIIIEHFYNVSKEKLWEAITNPKEMREWYFNNIPDFKTEIGFTTQFNIKSHTRDFNHIWTVTNVVLQNKITYTWEFEGITGKSSTCFEISGNQNQSILKLTATVLEPFPSNIPEFERESGIDGWNYFIKKQLDSYLNS</sequence>
<dbReference type="Pfam" id="PF08327">
    <property type="entry name" value="AHSA1"/>
    <property type="match status" value="1"/>
</dbReference>
<feature type="domain" description="Activator of Hsp90 ATPase homologue 1/2-like C-terminal" evidence="2">
    <location>
        <begin position="16"/>
        <end position="142"/>
    </location>
</feature>
<dbReference type="Gene3D" id="3.30.530.20">
    <property type="match status" value="1"/>
</dbReference>
<dbReference type="InterPro" id="IPR013538">
    <property type="entry name" value="ASHA1/2-like_C"/>
</dbReference>
<dbReference type="SUPFAM" id="SSF55961">
    <property type="entry name" value="Bet v1-like"/>
    <property type="match status" value="1"/>
</dbReference>
<dbReference type="CDD" id="cd07814">
    <property type="entry name" value="SRPBCC_CalC_Aha1-like"/>
    <property type="match status" value="1"/>
</dbReference>